<evidence type="ECO:0000256" key="3">
    <source>
        <dbReference type="ARBA" id="ARBA00022448"/>
    </source>
</evidence>
<feature type="transmembrane region" description="Helical" evidence="8">
    <location>
        <begin position="95"/>
        <end position="118"/>
    </location>
</feature>
<keyword evidence="7 8" id="KW-0472">Membrane</keyword>
<comment type="subcellular location">
    <subcellularLocation>
        <location evidence="1">Cell membrane</location>
        <topology evidence="1">Multi-pass membrane protein</topology>
    </subcellularLocation>
</comment>
<evidence type="ECO:0000256" key="4">
    <source>
        <dbReference type="ARBA" id="ARBA00022475"/>
    </source>
</evidence>
<keyword evidence="5 8" id="KW-0812">Transmembrane</keyword>
<comment type="similarity">
    <text evidence="2">Belongs to the alanine or glycine:cation symporter (AGCS) (TC 2.A.25) family.</text>
</comment>
<dbReference type="Proteomes" id="UP000289555">
    <property type="component" value="Chromosome"/>
</dbReference>
<keyword evidence="10" id="KW-1185">Reference proteome</keyword>
<evidence type="ECO:0000256" key="5">
    <source>
        <dbReference type="ARBA" id="ARBA00022692"/>
    </source>
</evidence>
<dbReference type="PRINTS" id="PR00175">
    <property type="entry name" value="NAALASMPORT"/>
</dbReference>
<reference evidence="10" key="1">
    <citation type="journal article" date="2019" name="Microbiol. Resour. Announc.">
        <title>Complete Genome Sequence of Halomonas olivaria, a Moderately Halophilic Bacterium Isolated from Olive Processing Effluents, Obtained by Nanopore Sequencing.</title>
        <authorList>
            <person name="Nagata S."/>
            <person name="Ii K.M."/>
            <person name="Tsukimi T."/>
            <person name="Miura M.C."/>
            <person name="Galipon J."/>
            <person name="Arakawa K."/>
        </authorList>
    </citation>
    <scope>NUCLEOTIDE SEQUENCE [LARGE SCALE GENOMIC DNA]</scope>
    <source>
        <strain evidence="10">TYRC17</strain>
    </source>
</reference>
<evidence type="ECO:0000313" key="10">
    <source>
        <dbReference type="Proteomes" id="UP000289555"/>
    </source>
</evidence>
<evidence type="ECO:0000256" key="6">
    <source>
        <dbReference type="ARBA" id="ARBA00022989"/>
    </source>
</evidence>
<feature type="transmembrane region" description="Helical" evidence="8">
    <location>
        <begin position="39"/>
        <end position="56"/>
    </location>
</feature>
<dbReference type="InterPro" id="IPR001463">
    <property type="entry name" value="Na/Ala_symport"/>
</dbReference>
<dbReference type="EMBL" id="AP019416">
    <property type="protein sequence ID" value="BBI52839.1"/>
    <property type="molecule type" value="Genomic_DNA"/>
</dbReference>
<dbReference type="Pfam" id="PF01235">
    <property type="entry name" value="Na_Ala_symp"/>
    <property type="match status" value="1"/>
</dbReference>
<feature type="transmembrane region" description="Helical" evidence="8">
    <location>
        <begin position="68"/>
        <end position="89"/>
    </location>
</feature>
<evidence type="ECO:0000256" key="8">
    <source>
        <dbReference type="SAM" id="Phobius"/>
    </source>
</evidence>
<dbReference type="PANTHER" id="PTHR30330">
    <property type="entry name" value="AGSS FAMILY TRANSPORTER, SODIUM-ALANINE"/>
    <property type="match status" value="1"/>
</dbReference>
<evidence type="ECO:0000256" key="2">
    <source>
        <dbReference type="ARBA" id="ARBA00009261"/>
    </source>
</evidence>
<organism evidence="9 10">
    <name type="scientific">Vreelandella olivaria</name>
    <dbReference type="NCBI Taxonomy" id="390919"/>
    <lineage>
        <taxon>Bacteria</taxon>
        <taxon>Pseudomonadati</taxon>
        <taxon>Pseudomonadota</taxon>
        <taxon>Gammaproteobacteria</taxon>
        <taxon>Oceanospirillales</taxon>
        <taxon>Halomonadaceae</taxon>
        <taxon>Vreelandella</taxon>
    </lineage>
</organism>
<keyword evidence="4" id="KW-1003">Cell membrane</keyword>
<keyword evidence="6 8" id="KW-1133">Transmembrane helix</keyword>
<sequence>MALASGFYSVLLLLTFGFAFTALQSYAVATSFGDAFGVPVLYSGIALAMLVGLIIFGGIKRIARISEFLVPFMAVSYIAIALLVIAMNITEIPGVIALIVKSAFGLEPLIGGGIGAAIMMGLKRGLFSNEAGLGSAPNVAAVAYVPHPANQGIVQAFSVFIDTVIICSATAFLILLSGAYDPTAGAGVEGIALTQAALADHVGEWGAPLLAWRCCCLLSVPFSITTTWARTALTSSAATTRTCLTLSASPLYYWCAGARPPIWAPYLALLMSPWVCWRWST</sequence>
<name>A0ABN5X0S6_9GAMM</name>
<proteinExistence type="inferred from homology"/>
<evidence type="ECO:0000256" key="7">
    <source>
        <dbReference type="ARBA" id="ARBA00023136"/>
    </source>
</evidence>
<evidence type="ECO:0000256" key="1">
    <source>
        <dbReference type="ARBA" id="ARBA00004651"/>
    </source>
</evidence>
<gene>
    <name evidence="9" type="ORF">HORIV_52600</name>
</gene>
<evidence type="ECO:0000313" key="9">
    <source>
        <dbReference type="EMBL" id="BBI52839.1"/>
    </source>
</evidence>
<keyword evidence="3" id="KW-0813">Transport</keyword>
<protein>
    <submittedName>
        <fullName evidence="9">Uncharacterized protein</fullName>
    </submittedName>
</protein>
<accession>A0ABN5X0S6</accession>
<dbReference type="PANTHER" id="PTHR30330:SF1">
    <property type="entry name" value="AMINO-ACID CARRIER PROTEIN ALST"/>
    <property type="match status" value="1"/>
</dbReference>